<accession>A0AAW2JZL2</accession>
<sequence>MSNIDSGKWLDAMKFEMDSMGLNEDWILVDPPKGVKPVGCKWLYKRKLGTYGEVTAFEARLVAKGYTQ</sequence>
<reference evidence="2" key="1">
    <citation type="submission" date="2020-06" db="EMBL/GenBank/DDBJ databases">
        <authorList>
            <person name="Li T."/>
            <person name="Hu X."/>
            <person name="Zhang T."/>
            <person name="Song X."/>
            <person name="Zhang H."/>
            <person name="Dai N."/>
            <person name="Sheng W."/>
            <person name="Hou X."/>
            <person name="Wei L."/>
        </authorList>
    </citation>
    <scope>NUCLEOTIDE SEQUENCE</scope>
    <source>
        <strain evidence="2">G01</strain>
        <tissue evidence="2">Leaf</tissue>
    </source>
</reference>
<comment type="caution">
    <text evidence="2">The sequence shown here is derived from an EMBL/GenBank/DDBJ whole genome shotgun (WGS) entry which is preliminary data.</text>
</comment>
<organism evidence="2">
    <name type="scientific">Sesamum angustifolium</name>
    <dbReference type="NCBI Taxonomy" id="2727405"/>
    <lineage>
        <taxon>Eukaryota</taxon>
        <taxon>Viridiplantae</taxon>
        <taxon>Streptophyta</taxon>
        <taxon>Embryophyta</taxon>
        <taxon>Tracheophyta</taxon>
        <taxon>Spermatophyta</taxon>
        <taxon>Magnoliopsida</taxon>
        <taxon>eudicotyledons</taxon>
        <taxon>Gunneridae</taxon>
        <taxon>Pentapetalae</taxon>
        <taxon>asterids</taxon>
        <taxon>lamiids</taxon>
        <taxon>Lamiales</taxon>
        <taxon>Pedaliaceae</taxon>
        <taxon>Sesamum</taxon>
    </lineage>
</organism>
<protein>
    <recommendedName>
        <fullName evidence="1">Reverse transcriptase Ty1/copia-type domain-containing protein</fullName>
    </recommendedName>
</protein>
<proteinExistence type="predicted"/>
<evidence type="ECO:0000259" key="1">
    <source>
        <dbReference type="Pfam" id="PF07727"/>
    </source>
</evidence>
<gene>
    <name evidence="2" type="ORF">Sangu_3136800</name>
</gene>
<dbReference type="Pfam" id="PF07727">
    <property type="entry name" value="RVT_2"/>
    <property type="match status" value="1"/>
</dbReference>
<name>A0AAW2JZL2_9LAMI</name>
<dbReference type="InterPro" id="IPR013103">
    <property type="entry name" value="RVT_2"/>
</dbReference>
<evidence type="ECO:0000313" key="2">
    <source>
        <dbReference type="EMBL" id="KAL0300137.1"/>
    </source>
</evidence>
<reference evidence="2" key="2">
    <citation type="journal article" date="2024" name="Plant">
        <title>Genomic evolution and insights into agronomic trait innovations of Sesamum species.</title>
        <authorList>
            <person name="Miao H."/>
            <person name="Wang L."/>
            <person name="Qu L."/>
            <person name="Liu H."/>
            <person name="Sun Y."/>
            <person name="Le M."/>
            <person name="Wang Q."/>
            <person name="Wei S."/>
            <person name="Zheng Y."/>
            <person name="Lin W."/>
            <person name="Duan Y."/>
            <person name="Cao H."/>
            <person name="Xiong S."/>
            <person name="Wang X."/>
            <person name="Wei L."/>
            <person name="Li C."/>
            <person name="Ma Q."/>
            <person name="Ju M."/>
            <person name="Zhao R."/>
            <person name="Li G."/>
            <person name="Mu C."/>
            <person name="Tian Q."/>
            <person name="Mei H."/>
            <person name="Zhang T."/>
            <person name="Gao T."/>
            <person name="Zhang H."/>
        </authorList>
    </citation>
    <scope>NUCLEOTIDE SEQUENCE</scope>
    <source>
        <strain evidence="2">G01</strain>
    </source>
</reference>
<feature type="domain" description="Reverse transcriptase Ty1/copia-type" evidence="1">
    <location>
        <begin position="23"/>
        <end position="68"/>
    </location>
</feature>
<dbReference type="EMBL" id="JACGWK010000389">
    <property type="protein sequence ID" value="KAL0300137.1"/>
    <property type="molecule type" value="Genomic_DNA"/>
</dbReference>
<dbReference type="AlphaFoldDB" id="A0AAW2JZL2"/>